<dbReference type="Gene3D" id="1.10.287.950">
    <property type="entry name" value="Methyl-accepting chemotaxis protein"/>
    <property type="match status" value="1"/>
</dbReference>
<comment type="similarity">
    <text evidence="7">Belongs to the methyl-accepting chemotaxis (MCP) protein family.</text>
</comment>
<sequence length="639" mass="68904">MKLRLRFNILLIPMVAIGFIAIAFTTINISLNALEQASTNAIKSNSALLQKNIETWINSQLATINALSNSPFISMALNEPSLRQAASEHLQAIADQVGARNVALLDEQHIAIAASNPKRLGKSYSKMSYIGLAYQNNQAVISDPVKSRVDGKLLVTIAVKVAANGLLFMSVPLDNFYRDHVDIGKIDSNSNSFILSRECQFIAHRAISSLVESQHNLEDLCQTNNQLIEFTEQGESYLGWVKQDPVSGWKVISSVKEQAIKANQNQLVVTSSIVAIVAIIIISLLIFKLVNLITQGLGTVSTAITDLSVGDIEVSHLDSSAWLKLLHRKDELGHIANALSKLIDNQRQQVNTAETIARGDLSCQVTLAGDKDLLGHALTKMLNHLSTLVHSVKTCSDAIQQTSTALNADGTLLSKGSGHQLSLVSSMSSALHEIESQTQITAGSSESMNTQGAETLKQANAGHEQMQSLLCSLESINHSGSEIASIMNEITNIAEQTNLIALNAAIEAARAGEFGRGFSVVADEVRSLANRTATAASKTIKLVDNSLDKMSQGNDIAEKTEAKFDHIMRQINDSTKQLASIALGSKEQADATSELTHNLAKIEGVSLDLTKISDKVAAQSSQLNQLSKHLTDDCKKFTL</sequence>
<evidence type="ECO:0000256" key="9">
    <source>
        <dbReference type="SAM" id="Phobius"/>
    </source>
</evidence>
<gene>
    <name evidence="11" type="ORF">JMA39_15795</name>
</gene>
<keyword evidence="5 9" id="KW-1133">Transmembrane helix</keyword>
<evidence type="ECO:0000256" key="2">
    <source>
        <dbReference type="ARBA" id="ARBA00022475"/>
    </source>
</evidence>
<accession>A0ABS1T1B1</accession>
<evidence type="ECO:0000313" key="11">
    <source>
        <dbReference type="EMBL" id="MBL4914565.1"/>
    </source>
</evidence>
<evidence type="ECO:0000256" key="1">
    <source>
        <dbReference type="ARBA" id="ARBA00004651"/>
    </source>
</evidence>
<name>A0ABS1T1B1_9GAMM</name>
<dbReference type="CDD" id="cd18773">
    <property type="entry name" value="PDC1_HK_sensor"/>
    <property type="match status" value="1"/>
</dbReference>
<dbReference type="PANTHER" id="PTHR43531">
    <property type="entry name" value="PROTEIN ICFG"/>
    <property type="match status" value="1"/>
</dbReference>
<comment type="caution">
    <text evidence="11">The sequence shown here is derived from an EMBL/GenBank/DDBJ whole genome shotgun (WGS) entry which is preliminary data.</text>
</comment>
<dbReference type="Gene3D" id="3.30.450.20">
    <property type="entry name" value="PAS domain"/>
    <property type="match status" value="1"/>
</dbReference>
<keyword evidence="2" id="KW-1003">Cell membrane</keyword>
<dbReference type="SUPFAM" id="SSF58104">
    <property type="entry name" value="Methyl-accepting chemotaxis protein (MCP) signaling domain"/>
    <property type="match status" value="1"/>
</dbReference>
<keyword evidence="3" id="KW-0145">Chemotaxis</keyword>
<comment type="subcellular location">
    <subcellularLocation>
        <location evidence="1">Cell membrane</location>
        <topology evidence="1">Multi-pass membrane protein</topology>
    </subcellularLocation>
</comment>
<reference evidence="11 12" key="1">
    <citation type="submission" date="2021-01" db="EMBL/GenBank/DDBJ databases">
        <title>Genome sequence of Shewanella schlegeliana JCM 11561.</title>
        <authorList>
            <person name="Zhang H."/>
            <person name="Li C."/>
        </authorList>
    </citation>
    <scope>NUCLEOTIDE SEQUENCE [LARGE SCALE GENOMIC DNA]</scope>
    <source>
        <strain evidence="11 12">JCM 11561</strain>
    </source>
</reference>
<proteinExistence type="inferred from homology"/>
<keyword evidence="12" id="KW-1185">Reference proteome</keyword>
<dbReference type="SMART" id="SM00283">
    <property type="entry name" value="MA"/>
    <property type="match status" value="1"/>
</dbReference>
<feature type="transmembrane region" description="Helical" evidence="9">
    <location>
        <begin position="267"/>
        <end position="287"/>
    </location>
</feature>
<dbReference type="PROSITE" id="PS50111">
    <property type="entry name" value="CHEMOTAXIS_TRANSDUC_2"/>
    <property type="match status" value="1"/>
</dbReference>
<dbReference type="InterPro" id="IPR029151">
    <property type="entry name" value="Sensor-like_sf"/>
</dbReference>
<keyword evidence="8" id="KW-0807">Transducer</keyword>
<evidence type="ECO:0000256" key="4">
    <source>
        <dbReference type="ARBA" id="ARBA00022692"/>
    </source>
</evidence>
<dbReference type="Pfam" id="PF02743">
    <property type="entry name" value="dCache_1"/>
    <property type="match status" value="1"/>
</dbReference>
<evidence type="ECO:0000256" key="3">
    <source>
        <dbReference type="ARBA" id="ARBA00022500"/>
    </source>
</evidence>
<keyword evidence="6 9" id="KW-0472">Membrane</keyword>
<evidence type="ECO:0000313" key="12">
    <source>
        <dbReference type="Proteomes" id="UP000604898"/>
    </source>
</evidence>
<dbReference type="SUPFAM" id="SSF103190">
    <property type="entry name" value="Sensory domain-like"/>
    <property type="match status" value="1"/>
</dbReference>
<protein>
    <recommendedName>
        <fullName evidence="10">Methyl-accepting transducer domain-containing protein</fullName>
    </recommendedName>
</protein>
<dbReference type="InterPro" id="IPR033479">
    <property type="entry name" value="dCache_1"/>
</dbReference>
<evidence type="ECO:0000256" key="8">
    <source>
        <dbReference type="PROSITE-ProRule" id="PRU00284"/>
    </source>
</evidence>
<evidence type="ECO:0000256" key="7">
    <source>
        <dbReference type="ARBA" id="ARBA00029447"/>
    </source>
</evidence>
<feature type="domain" description="Methyl-accepting transducer" evidence="10">
    <location>
        <begin position="395"/>
        <end position="624"/>
    </location>
</feature>
<dbReference type="InterPro" id="IPR004089">
    <property type="entry name" value="MCPsignal_dom"/>
</dbReference>
<keyword evidence="4 9" id="KW-0812">Transmembrane</keyword>
<dbReference type="RefSeq" id="WP_202722816.1">
    <property type="nucleotide sequence ID" value="NZ_BPEX01000011.1"/>
</dbReference>
<organism evidence="11 12">
    <name type="scientific">Shewanella schlegeliana</name>
    <dbReference type="NCBI Taxonomy" id="190308"/>
    <lineage>
        <taxon>Bacteria</taxon>
        <taxon>Pseudomonadati</taxon>
        <taxon>Pseudomonadota</taxon>
        <taxon>Gammaproteobacteria</taxon>
        <taxon>Alteromonadales</taxon>
        <taxon>Shewanellaceae</taxon>
        <taxon>Shewanella</taxon>
    </lineage>
</organism>
<dbReference type="InterPro" id="IPR051310">
    <property type="entry name" value="MCP_chemotaxis"/>
</dbReference>
<evidence type="ECO:0000256" key="6">
    <source>
        <dbReference type="ARBA" id="ARBA00023136"/>
    </source>
</evidence>
<evidence type="ECO:0000256" key="5">
    <source>
        <dbReference type="ARBA" id="ARBA00022989"/>
    </source>
</evidence>
<dbReference type="Proteomes" id="UP000604898">
    <property type="component" value="Unassembled WGS sequence"/>
</dbReference>
<feature type="transmembrane region" description="Helical" evidence="9">
    <location>
        <begin position="7"/>
        <end position="31"/>
    </location>
</feature>
<evidence type="ECO:0000259" key="10">
    <source>
        <dbReference type="PROSITE" id="PS50111"/>
    </source>
</evidence>
<dbReference type="EMBL" id="JAESVD010000009">
    <property type="protein sequence ID" value="MBL4914565.1"/>
    <property type="molecule type" value="Genomic_DNA"/>
</dbReference>
<dbReference type="Gene3D" id="6.10.340.10">
    <property type="match status" value="1"/>
</dbReference>
<dbReference type="PANTHER" id="PTHR43531:SF11">
    <property type="entry name" value="METHYL-ACCEPTING CHEMOTAXIS PROTEIN 3"/>
    <property type="match status" value="1"/>
</dbReference>
<dbReference type="Pfam" id="PF00015">
    <property type="entry name" value="MCPsignal"/>
    <property type="match status" value="1"/>
</dbReference>